<sequence>MKRPSTAPSEQYQQRFGGTARLYGRDQLEWLRGSHVAVIGIGGVGSWAAEALARTGVGAITLVDMDDVCVTNINRQIHALSETVGQSKIELMAARIQSINPDCQVHLVDDFIGPDNLSEYLSADLDYVLDAIDSLTAKAALLAYCKRYKIKVVSVGGAGGQTDPTQIQVADLTKTIQDPLAAKLRQTLRKQYGFTTNSKRKFGIDCVFSTEQLKYPQQDGSVCAAKASAEGPKRMDCASGFGASAMVTATFGLVAAARVVDKLLEKAARLSKEKSKEELQEKSQKEQDI</sequence>
<reference evidence="3" key="1">
    <citation type="submission" date="2021-11" db="EMBL/GenBank/DDBJ databases">
        <authorList>
            <person name="Rodrigo-Torres L."/>
            <person name="Arahal R. D."/>
            <person name="Lucena T."/>
        </authorList>
    </citation>
    <scope>NUCLEOTIDE SEQUENCE</scope>
    <source>
        <strain evidence="3">CECT 7929</strain>
    </source>
</reference>
<feature type="domain" description="THIF-type NAD/FAD binding fold" evidence="2">
    <location>
        <begin position="22"/>
        <end position="271"/>
    </location>
</feature>
<dbReference type="InterPro" id="IPR045886">
    <property type="entry name" value="ThiF/MoeB/HesA"/>
</dbReference>
<dbReference type="Gene3D" id="3.40.50.720">
    <property type="entry name" value="NAD(P)-binding Rossmann-like Domain"/>
    <property type="match status" value="1"/>
</dbReference>
<dbReference type="InterPro" id="IPR035985">
    <property type="entry name" value="Ubiquitin-activating_enz"/>
</dbReference>
<feature type="region of interest" description="Disordered" evidence="1">
    <location>
        <begin position="270"/>
        <end position="289"/>
    </location>
</feature>
<evidence type="ECO:0000313" key="3">
    <source>
        <dbReference type="EMBL" id="CAH0534262.1"/>
    </source>
</evidence>
<dbReference type="CDD" id="cd00755">
    <property type="entry name" value="YgdL_like"/>
    <property type="match status" value="1"/>
</dbReference>
<accession>A0ABM8ZVA8</accession>
<dbReference type="GO" id="GO:0016874">
    <property type="term" value="F:ligase activity"/>
    <property type="evidence" value="ECO:0007669"/>
    <property type="project" value="UniProtKB-KW"/>
</dbReference>
<protein>
    <submittedName>
        <fullName evidence="3">tRNA threonylcarbamoyladenosine dehydratase</fullName>
        <ecNumber evidence="3">6.1.-.-</ecNumber>
    </submittedName>
</protein>
<name>A0ABM8ZVA8_9VIBR</name>
<dbReference type="EMBL" id="CAKLDI010000001">
    <property type="protein sequence ID" value="CAH0534262.1"/>
    <property type="molecule type" value="Genomic_DNA"/>
</dbReference>
<dbReference type="SUPFAM" id="SSF69572">
    <property type="entry name" value="Activating enzymes of the ubiquitin-like proteins"/>
    <property type="match status" value="1"/>
</dbReference>
<dbReference type="Pfam" id="PF00899">
    <property type="entry name" value="ThiF"/>
    <property type="match status" value="1"/>
</dbReference>
<dbReference type="Proteomes" id="UP000838672">
    <property type="component" value="Unassembled WGS sequence"/>
</dbReference>
<dbReference type="PANTHER" id="PTHR43267:SF1">
    <property type="entry name" value="TRNA THREONYLCARBAMOYLADENOSINE DEHYDRATASE"/>
    <property type="match status" value="1"/>
</dbReference>
<dbReference type="InterPro" id="IPR000594">
    <property type="entry name" value="ThiF_NAD_FAD-bd"/>
</dbReference>
<evidence type="ECO:0000256" key="1">
    <source>
        <dbReference type="SAM" id="MobiDB-lite"/>
    </source>
</evidence>
<proteinExistence type="predicted"/>
<comment type="caution">
    <text evidence="3">The sequence shown here is derived from an EMBL/GenBank/DDBJ whole genome shotgun (WGS) entry which is preliminary data.</text>
</comment>
<keyword evidence="4" id="KW-1185">Reference proteome</keyword>
<evidence type="ECO:0000313" key="4">
    <source>
        <dbReference type="Proteomes" id="UP000838672"/>
    </source>
</evidence>
<evidence type="ECO:0000259" key="2">
    <source>
        <dbReference type="Pfam" id="PF00899"/>
    </source>
</evidence>
<dbReference type="EC" id="6.1.-.-" evidence="3"/>
<organism evidence="3 4">
    <name type="scientific">Vibrio stylophorae</name>
    <dbReference type="NCBI Taxonomy" id="659351"/>
    <lineage>
        <taxon>Bacteria</taxon>
        <taxon>Pseudomonadati</taxon>
        <taxon>Pseudomonadota</taxon>
        <taxon>Gammaproteobacteria</taxon>
        <taxon>Vibrionales</taxon>
        <taxon>Vibrionaceae</taxon>
        <taxon>Vibrio</taxon>
    </lineage>
</organism>
<dbReference type="NCBIfam" id="NF011696">
    <property type="entry name" value="PRK15116.1"/>
    <property type="match status" value="1"/>
</dbReference>
<dbReference type="PANTHER" id="PTHR43267">
    <property type="entry name" value="TRNA THREONYLCARBAMOYLADENOSINE DEHYDRATASE"/>
    <property type="match status" value="1"/>
</dbReference>
<dbReference type="RefSeq" id="WP_237466696.1">
    <property type="nucleotide sequence ID" value="NZ_CAKLDI010000001.1"/>
</dbReference>
<gene>
    <name evidence="3" type="primary">tcdA</name>
    <name evidence="3" type="ORF">VST7929_02178</name>
</gene>
<keyword evidence="3" id="KW-0436">Ligase</keyword>